<protein>
    <recommendedName>
        <fullName evidence="2">Sacsin/Nov domain-containing protein</fullName>
    </recommendedName>
</protein>
<dbReference type="OrthoDB" id="1262810at2759"/>
<dbReference type="Gene3D" id="3.30.565.10">
    <property type="entry name" value="Histidine kinase-like ATPase, C-terminal domain"/>
    <property type="match status" value="1"/>
</dbReference>
<dbReference type="GeneID" id="36595501"/>
<evidence type="ECO:0000313" key="4">
    <source>
        <dbReference type="Proteomes" id="UP000235371"/>
    </source>
</evidence>
<dbReference type="SUPFAM" id="SSF55874">
    <property type="entry name" value="ATPase domain of HSP90 chaperone/DNA topoisomerase II/histidine kinase"/>
    <property type="match status" value="1"/>
</dbReference>
<feature type="compositionally biased region" description="Polar residues" evidence="1">
    <location>
        <begin position="1280"/>
        <end position="1289"/>
    </location>
</feature>
<sequence length="1550" mass="177456">MARPFSREQANEHIREIRRRKGVDNLDGQESDNMRDLDRTLNILSDQLYEKETHFLLELIQNADDNTFDEVTPSISFTCNSYNGRWTLEVECNEVGFKQENVEAICRIGDSTKRADQRTRGFIGEKGIGFKSVFKVANVVRIHSKAYSFMLDRRKRLGMIAPIVDRSPWQVTRDDRPETHMLLELNSESESRIIIDELVELEPQLLIFLRKVSKLHITTPGKEFRFKIEKLVEDQSFDGKETARLTSTSARPSMTSSLDRRTDKKYIIVRYQENILSTDTRRVNVRETEVVLAFPIDNDMRPFLQSQQTYAYLPINNYGFNYLIQGDFLLVANRESVDSSRWNDKVLKVVLTAFVSKAVSRFNENLSNRSTGVRPSVGLRYTWPLYLRDGGGTNTFWCRLNRWIFADLAIAEVLESRYNGRLCRPGTLYYIPQDYRSREMPLVEDEASAKCHLSFAYDAADADIFPILYQMGVKKMRINDLVRELRELITKNGISYLEARSRRWHTKIADLLRRQDNSALIADIPLIPLRDGRWVPFDEGHIFLEEDTSNSAIPGGLDIRLVQAEACQDPSRKAFFKWLGIRRCDRTEVCRMILERYSPLRQRTLIEAVDDVNYLFQTPHSANIPSIRHLLLLQASPTSYFKRGHDLYVEEPDNTTIISKFADHPASNIWLLHPSYIAKAREIGEESEFVSWICSSLGVSTKPRLIDPRQRLTPEFEFLCANASKDLLLLLRESWDTYAFQLEPTDSRLNTSLSEMRVLCTDGQMHCLDQTVLPRELLKSAGPNLFFVDIPDAVDLRWNKLTHLGVLCSRTVTLYRRQLKALALLPVNDSTTTKAATEAAYTGLQSSMSGPSARVKEYFETYRLIFNPELNRWVNISECVWSGPRLSIVFDISSQYPEYGQLFQRYLELGNVDANHIVRELCTRSTTQIERLKELLVLLSKYLKNPFPQNLITTLQGMAIFPVRTLDGSVVSMRYEDVWYIADRPSLLASFHGKLSLLDFDVKTARTLQPLIIALDKTSRLLSMADKPKLEKIGTPVYHEQKTMDLRLRAVHFSSLVAESSFEEKAQLLHSLSTLQVWVVPEVRLIHNVHGVLGVEEKGSVVFNNTDNTRLDIYISRNETTPAVINHALSRQFIQYCGIPNDQYLMVEPILSYPSEELHQFLNEHGLEESLDSLDTYMNDPQTNNGVNEDEGEDEIVEISRDSFVARRTRNPSRTTAPPEPDIEVSRPPSLLGERVPQSNGGILSVRRTTPLPSTRSSSFRTSSRERTNHADPVFGFNTDARNASSSGVRPSLLGDGVSDSNESSISADRADVLLSTTTPVMNPSRERMNRANPALESNIESFSGVRSERPPAQQGSNHARQLLSTVTDNDRRIGLLGEKLINNWLSQELQDWDPTRHWTSRNRNEVYASNQFLGNERDYADFTYADTRGNLTSLLSRCGYIQDTYTATWLRSPPTYHLEVKSTTASCNEPFYMSNNQVEKSRGWTFSWTSNVVPQNVYVLIRVYNLERQIAPGFKAYMDPWAMYLERKLSFLARGDYAVTSSTDEIDLT</sequence>
<evidence type="ECO:0000259" key="2">
    <source>
        <dbReference type="Pfam" id="PF25794"/>
    </source>
</evidence>
<dbReference type="InParanoid" id="A0A2J6SQG9"/>
<feature type="region of interest" description="Disordered" evidence="1">
    <location>
        <begin position="1201"/>
        <end position="1327"/>
    </location>
</feature>
<dbReference type="Pfam" id="PF25794">
    <property type="entry name" value="SACS"/>
    <property type="match status" value="1"/>
</dbReference>
<dbReference type="PANTHER" id="PTHR32387">
    <property type="entry name" value="WU:FJ29H11"/>
    <property type="match status" value="1"/>
</dbReference>
<dbReference type="PANTHER" id="PTHR32387:SF0">
    <property type="entry name" value="PROTEIN NO VEIN"/>
    <property type="match status" value="1"/>
</dbReference>
<organism evidence="3 4">
    <name type="scientific">Hyaloscypha bicolor E</name>
    <dbReference type="NCBI Taxonomy" id="1095630"/>
    <lineage>
        <taxon>Eukaryota</taxon>
        <taxon>Fungi</taxon>
        <taxon>Dikarya</taxon>
        <taxon>Ascomycota</taxon>
        <taxon>Pezizomycotina</taxon>
        <taxon>Leotiomycetes</taxon>
        <taxon>Helotiales</taxon>
        <taxon>Hyaloscyphaceae</taxon>
        <taxon>Hyaloscypha</taxon>
        <taxon>Hyaloscypha bicolor</taxon>
    </lineage>
</organism>
<proteinExistence type="predicted"/>
<evidence type="ECO:0000256" key="1">
    <source>
        <dbReference type="SAM" id="MobiDB-lite"/>
    </source>
</evidence>
<dbReference type="STRING" id="1095630.A0A2J6SQG9"/>
<dbReference type="InterPro" id="IPR036890">
    <property type="entry name" value="HATPase_C_sf"/>
</dbReference>
<keyword evidence="4" id="KW-1185">Reference proteome</keyword>
<dbReference type="Proteomes" id="UP000235371">
    <property type="component" value="Unassembled WGS sequence"/>
</dbReference>
<dbReference type="RefSeq" id="XP_024729920.1">
    <property type="nucleotide sequence ID" value="XM_024887425.1"/>
</dbReference>
<dbReference type="InterPro" id="IPR058210">
    <property type="entry name" value="SACS/Nov_dom"/>
</dbReference>
<evidence type="ECO:0000313" key="3">
    <source>
        <dbReference type="EMBL" id="PMD53016.1"/>
    </source>
</evidence>
<dbReference type="NCBIfam" id="NF047352">
    <property type="entry name" value="P_loop_sacsin"/>
    <property type="match status" value="1"/>
</dbReference>
<dbReference type="InterPro" id="IPR052957">
    <property type="entry name" value="Auxin_embryo_med"/>
</dbReference>
<accession>A0A2J6SQG9</accession>
<reference evidence="3 4" key="1">
    <citation type="submission" date="2016-04" db="EMBL/GenBank/DDBJ databases">
        <title>A degradative enzymes factory behind the ericoid mycorrhizal symbiosis.</title>
        <authorList>
            <consortium name="DOE Joint Genome Institute"/>
            <person name="Martino E."/>
            <person name="Morin E."/>
            <person name="Grelet G."/>
            <person name="Kuo A."/>
            <person name="Kohler A."/>
            <person name="Daghino S."/>
            <person name="Barry K."/>
            <person name="Choi C."/>
            <person name="Cichocki N."/>
            <person name="Clum A."/>
            <person name="Copeland A."/>
            <person name="Hainaut M."/>
            <person name="Haridas S."/>
            <person name="Labutti K."/>
            <person name="Lindquist E."/>
            <person name="Lipzen A."/>
            <person name="Khouja H.-R."/>
            <person name="Murat C."/>
            <person name="Ohm R."/>
            <person name="Olson A."/>
            <person name="Spatafora J."/>
            <person name="Veneault-Fourrey C."/>
            <person name="Henrissat B."/>
            <person name="Grigoriev I."/>
            <person name="Martin F."/>
            <person name="Perotto S."/>
        </authorList>
    </citation>
    <scope>NUCLEOTIDE SEQUENCE [LARGE SCALE GENOMIC DNA]</scope>
    <source>
        <strain evidence="3 4">E</strain>
    </source>
</reference>
<feature type="domain" description="Sacsin/Nov" evidence="2">
    <location>
        <begin position="42"/>
        <end position="152"/>
    </location>
</feature>
<dbReference type="EMBL" id="KZ613895">
    <property type="protein sequence ID" value="PMD53016.1"/>
    <property type="molecule type" value="Genomic_DNA"/>
</dbReference>
<name>A0A2J6SQG9_9HELO</name>
<gene>
    <name evidence="3" type="ORF">K444DRAFT_668601</name>
</gene>
<feature type="compositionally biased region" description="Low complexity" evidence="1">
    <location>
        <begin position="1247"/>
        <end position="1262"/>
    </location>
</feature>